<gene>
    <name evidence="1" type="ORF">RDB_LOCUS160829</name>
</gene>
<reference evidence="1" key="1">
    <citation type="submission" date="2021-01" db="EMBL/GenBank/DDBJ databases">
        <authorList>
            <person name="Kaushik A."/>
        </authorList>
    </citation>
    <scope>NUCLEOTIDE SEQUENCE</scope>
    <source>
        <strain evidence="1">AG4-R118</strain>
    </source>
</reference>
<evidence type="ECO:0000313" key="1">
    <source>
        <dbReference type="EMBL" id="CAE6506643.1"/>
    </source>
</evidence>
<sequence>MGIPAHSRWGPPLEQYVLRYDKTSIRGRPEMVNPEIMTPARTCLKAITTISEEADEIKFESLAKRVTLEMLRSLWLLSLSGQGALYFAQPRLIRGCLRLMKIIKVDGLVSPFSYEYGYLCFNIGKMALGVCLVEKFHSRHLANLMNDTVVNCLTKDTPSILTEYLSMLFLDEPKEFSQGMARCDWIFGWSDPPAHGGHSELIIAGSDVLDLMNVLWNDRKVLLKALSSAYTPGASIMLLPSWQYLYRMGISLQPVSRTPLLDAFLDLTWRFTLIATPGDYGLILPIIMSAMFQSGRLPNSAVDVEDSRNIIEAYVRGLPPAEDALLYRQMSFGAYPFLPRFVAQTLLPGTEDLYIEIIKSMLGRLWEMLSWGQLGGMISPVAAVVLCFDDVMLFLRFHGQSLQYSRSPVLQAIIEELANNDILGLIGFAINRLYTCKDTEANETTGYIGLTASMEFRNSVLSMFIVLNQAFSSSVIPPYFSDYWVEWVKHLQYNDTLLQMSGDSESARSSAQFRRELLWDVIRKVRPGPEIENFLNAFNRLSCNYPRCPDPSRAAYTRLWCASCVSSPGRTNYCSSRCQILDWTSEGKRSHRELCPRSD</sequence>
<evidence type="ECO:0000313" key="2">
    <source>
        <dbReference type="Proteomes" id="UP000663888"/>
    </source>
</evidence>
<dbReference type="EMBL" id="CAJMWX010001830">
    <property type="protein sequence ID" value="CAE6506643.1"/>
    <property type="molecule type" value="Genomic_DNA"/>
</dbReference>
<dbReference type="Proteomes" id="UP000663888">
    <property type="component" value="Unassembled WGS sequence"/>
</dbReference>
<organism evidence="1 2">
    <name type="scientific">Rhizoctonia solani</name>
    <dbReference type="NCBI Taxonomy" id="456999"/>
    <lineage>
        <taxon>Eukaryota</taxon>
        <taxon>Fungi</taxon>
        <taxon>Dikarya</taxon>
        <taxon>Basidiomycota</taxon>
        <taxon>Agaricomycotina</taxon>
        <taxon>Agaricomycetes</taxon>
        <taxon>Cantharellales</taxon>
        <taxon>Ceratobasidiaceae</taxon>
        <taxon>Rhizoctonia</taxon>
    </lineage>
</organism>
<comment type="caution">
    <text evidence="1">The sequence shown here is derived from an EMBL/GenBank/DDBJ whole genome shotgun (WGS) entry which is preliminary data.</text>
</comment>
<evidence type="ECO:0008006" key="3">
    <source>
        <dbReference type="Google" id="ProtNLM"/>
    </source>
</evidence>
<proteinExistence type="predicted"/>
<name>A0A8H3CZ76_9AGAM</name>
<accession>A0A8H3CZ76</accession>
<dbReference type="AlphaFoldDB" id="A0A8H3CZ76"/>
<protein>
    <recommendedName>
        <fullName evidence="3">MYND-type domain-containing protein</fullName>
    </recommendedName>
</protein>